<dbReference type="PANTHER" id="PTHR11705">
    <property type="entry name" value="PROTEASE FAMILY M14 CARBOXYPEPTIDASE A,B"/>
    <property type="match status" value="1"/>
</dbReference>
<evidence type="ECO:0000256" key="9">
    <source>
        <dbReference type="ARBA" id="ARBA00023180"/>
    </source>
</evidence>
<keyword evidence="13" id="KW-1185">Reference proteome</keyword>
<keyword evidence="8" id="KW-0843">Virulence</keyword>
<sequence>MKLQAPQFSILLKDYSKFKSSKLYGRYLKEDDVLQNLRSLSYKFKIKNEGCSEEGRIITSFHLGKGKTKILIWSQMHGNETTTTKSVFDLLNYLNLNDEFTKELFEKCRLIIIPVLNPDGAVNYTRVNSNGVDLNRDAFQKTQAESKVLQTIYSNFKPDVCFNMHDQRTIFSAGKTNKPATLSFLSPSFNETRDINQIRKKSMSLISSANQLLQKFIPGQIGRYDDGFNINCIGDFFQKNGTPTVLFEAGHFPSDYEREETRKYIFISLLNMIIDVVNDEELKSTNEYFAIPENDKLYYDLIIKNILKGNRTLDLAVQYQETLIDDKIEFIPFIEKIDNLELFYGHRVIDAQNQSLKFKKHTTLKEGEILSSFKLNDNDFVM</sequence>
<protein>
    <submittedName>
        <fullName evidence="12">M14 family zinc carboxypeptidase</fullName>
    </submittedName>
</protein>
<dbReference type="Proteomes" id="UP001597049">
    <property type="component" value="Unassembled WGS sequence"/>
</dbReference>
<keyword evidence="9" id="KW-0325">Glycoprotein</keyword>
<reference evidence="13" key="1">
    <citation type="journal article" date="2019" name="Int. J. Syst. Evol. Microbiol.">
        <title>The Global Catalogue of Microorganisms (GCM) 10K type strain sequencing project: providing services to taxonomists for standard genome sequencing and annotation.</title>
        <authorList>
            <consortium name="The Broad Institute Genomics Platform"/>
            <consortium name="The Broad Institute Genome Sequencing Center for Infectious Disease"/>
            <person name="Wu L."/>
            <person name="Ma J."/>
        </authorList>
    </citation>
    <scope>NUCLEOTIDE SEQUENCE [LARGE SCALE GENOMIC DNA]</scope>
    <source>
        <strain evidence="13">CCUG 56752</strain>
    </source>
</reference>
<comment type="caution">
    <text evidence="10">Lacks conserved residue(s) required for the propagation of feature annotation.</text>
</comment>
<evidence type="ECO:0000313" key="13">
    <source>
        <dbReference type="Proteomes" id="UP001597049"/>
    </source>
</evidence>
<dbReference type="Pfam" id="PF00246">
    <property type="entry name" value="Peptidase_M14"/>
    <property type="match status" value="1"/>
</dbReference>
<feature type="domain" description="Peptidase M14" evidence="11">
    <location>
        <begin position="23"/>
        <end position="276"/>
    </location>
</feature>
<keyword evidence="5" id="KW-0645">Protease</keyword>
<dbReference type="RefSeq" id="WP_379657533.1">
    <property type="nucleotide sequence ID" value="NZ_JBHTIV010000006.1"/>
</dbReference>
<dbReference type="Gene3D" id="3.40.630.10">
    <property type="entry name" value="Zn peptidases"/>
    <property type="match status" value="1"/>
</dbReference>
<dbReference type="GO" id="GO:0004180">
    <property type="term" value="F:carboxypeptidase activity"/>
    <property type="evidence" value="ECO:0007669"/>
    <property type="project" value="UniProtKB-KW"/>
</dbReference>
<keyword evidence="12" id="KW-0121">Carboxypeptidase</keyword>
<name>A0ABW3GUX1_9FLAO</name>
<organism evidence="12 13">
    <name type="scientific">Psychroflexus salinarum</name>
    <dbReference type="NCBI Taxonomy" id="546024"/>
    <lineage>
        <taxon>Bacteria</taxon>
        <taxon>Pseudomonadati</taxon>
        <taxon>Bacteroidota</taxon>
        <taxon>Flavobacteriia</taxon>
        <taxon>Flavobacteriales</taxon>
        <taxon>Flavobacteriaceae</taxon>
        <taxon>Psychroflexus</taxon>
    </lineage>
</organism>
<evidence type="ECO:0000256" key="7">
    <source>
        <dbReference type="ARBA" id="ARBA00022801"/>
    </source>
</evidence>
<accession>A0ABW3GUX1</accession>
<evidence type="ECO:0000313" key="12">
    <source>
        <dbReference type="EMBL" id="MFD0932202.1"/>
    </source>
</evidence>
<evidence type="ECO:0000256" key="4">
    <source>
        <dbReference type="ARBA" id="ARBA00022525"/>
    </source>
</evidence>
<keyword evidence="6" id="KW-0732">Signal</keyword>
<comment type="cofactor">
    <cofactor evidence="1">
        <name>Zn(2+)</name>
        <dbReference type="ChEBI" id="CHEBI:29105"/>
    </cofactor>
</comment>
<dbReference type="InterPro" id="IPR000834">
    <property type="entry name" value="Peptidase_M14"/>
</dbReference>
<evidence type="ECO:0000259" key="11">
    <source>
        <dbReference type="PROSITE" id="PS52035"/>
    </source>
</evidence>
<evidence type="ECO:0000256" key="10">
    <source>
        <dbReference type="PROSITE-ProRule" id="PRU01379"/>
    </source>
</evidence>
<evidence type="ECO:0000256" key="1">
    <source>
        <dbReference type="ARBA" id="ARBA00001947"/>
    </source>
</evidence>
<dbReference type="EMBL" id="JBHTIV010000006">
    <property type="protein sequence ID" value="MFD0932202.1"/>
    <property type="molecule type" value="Genomic_DNA"/>
</dbReference>
<comment type="caution">
    <text evidence="12">The sequence shown here is derived from an EMBL/GenBank/DDBJ whole genome shotgun (WGS) entry which is preliminary data.</text>
</comment>
<evidence type="ECO:0000256" key="2">
    <source>
        <dbReference type="ARBA" id="ARBA00004613"/>
    </source>
</evidence>
<dbReference type="SUPFAM" id="SSF53187">
    <property type="entry name" value="Zn-dependent exopeptidases"/>
    <property type="match status" value="1"/>
</dbReference>
<dbReference type="PROSITE" id="PS52035">
    <property type="entry name" value="PEPTIDASE_M14"/>
    <property type="match status" value="1"/>
</dbReference>
<keyword evidence="7" id="KW-0378">Hydrolase</keyword>
<comment type="subcellular location">
    <subcellularLocation>
        <location evidence="2">Secreted</location>
    </subcellularLocation>
</comment>
<evidence type="ECO:0000256" key="5">
    <source>
        <dbReference type="ARBA" id="ARBA00022670"/>
    </source>
</evidence>
<dbReference type="PANTHER" id="PTHR11705:SF83">
    <property type="entry name" value="INACTIVE METALLOCARBOXYPEPTIDASE ECM14"/>
    <property type="match status" value="1"/>
</dbReference>
<evidence type="ECO:0000256" key="6">
    <source>
        <dbReference type="ARBA" id="ARBA00022729"/>
    </source>
</evidence>
<evidence type="ECO:0000256" key="3">
    <source>
        <dbReference type="ARBA" id="ARBA00005988"/>
    </source>
</evidence>
<proteinExistence type="inferred from homology"/>
<comment type="similarity">
    <text evidence="3 10">Belongs to the peptidase M14 family.</text>
</comment>
<gene>
    <name evidence="12" type="ORF">ACFQ0R_06245</name>
</gene>
<evidence type="ECO:0000256" key="8">
    <source>
        <dbReference type="ARBA" id="ARBA00023026"/>
    </source>
</evidence>
<keyword evidence="4" id="KW-0964">Secreted</keyword>